<proteinExistence type="predicted"/>
<gene>
    <name evidence="3" type="ORF">OE88DRAFT_1445352</name>
</gene>
<keyword evidence="1" id="KW-0812">Transmembrane</keyword>
<keyword evidence="1" id="KW-0472">Membrane</keyword>
<feature type="transmembrane region" description="Helical" evidence="1">
    <location>
        <begin position="194"/>
        <end position="217"/>
    </location>
</feature>
<evidence type="ECO:0000313" key="4">
    <source>
        <dbReference type="Proteomes" id="UP000305948"/>
    </source>
</evidence>
<dbReference type="PANTHER" id="PTHR40465:SF1">
    <property type="entry name" value="DUF6534 DOMAIN-CONTAINING PROTEIN"/>
    <property type="match status" value="1"/>
</dbReference>
<organism evidence="3 4">
    <name type="scientific">Heliocybe sulcata</name>
    <dbReference type="NCBI Taxonomy" id="5364"/>
    <lineage>
        <taxon>Eukaryota</taxon>
        <taxon>Fungi</taxon>
        <taxon>Dikarya</taxon>
        <taxon>Basidiomycota</taxon>
        <taxon>Agaricomycotina</taxon>
        <taxon>Agaricomycetes</taxon>
        <taxon>Gloeophyllales</taxon>
        <taxon>Gloeophyllaceae</taxon>
        <taxon>Heliocybe</taxon>
    </lineage>
</organism>
<feature type="transmembrane region" description="Helical" evidence="1">
    <location>
        <begin position="49"/>
        <end position="69"/>
    </location>
</feature>
<feature type="transmembrane region" description="Helical" evidence="1">
    <location>
        <begin position="120"/>
        <end position="145"/>
    </location>
</feature>
<dbReference type="STRING" id="5364.A0A5C3NCP5"/>
<protein>
    <recommendedName>
        <fullName evidence="2">DUF6534 domain-containing protein</fullName>
    </recommendedName>
</protein>
<sequence>MSLSTLLLNLMRPLLLGEFGVAALYGLSIGQFLLYFRGQRRDSPIFRRVMFYLWIVDTAHTIFSIWIAYHHIVVGRIHLMDLLCVDWCIVAHILVTGAVCLVIRLICISRIWELTGKSRLLSAFLAAFSVLVFASVIVTCIKVGLVRVVIDIYSVKTFFYITLGSGVVVDAMIAATLSGILWRIRTQFKATNAILSRLMVYVIHTGLLLSACTLTSLISFGTRNSNVCIGLYLILSKVYLNHLLVFLNTRPLLGERHSLSRLWRVTDSGRGSVQGGSA</sequence>
<accession>A0A5C3NCP5</accession>
<feature type="domain" description="DUF6534" evidence="2">
    <location>
        <begin position="167"/>
        <end position="250"/>
    </location>
</feature>
<feature type="transmembrane region" description="Helical" evidence="1">
    <location>
        <begin position="157"/>
        <end position="182"/>
    </location>
</feature>
<evidence type="ECO:0000256" key="1">
    <source>
        <dbReference type="SAM" id="Phobius"/>
    </source>
</evidence>
<keyword evidence="1" id="KW-1133">Transmembrane helix</keyword>
<feature type="transmembrane region" description="Helical" evidence="1">
    <location>
        <begin position="89"/>
        <end position="108"/>
    </location>
</feature>
<evidence type="ECO:0000313" key="3">
    <source>
        <dbReference type="EMBL" id="TFK51641.1"/>
    </source>
</evidence>
<dbReference type="OrthoDB" id="2745105at2759"/>
<feature type="transmembrane region" description="Helical" evidence="1">
    <location>
        <begin position="229"/>
        <end position="247"/>
    </location>
</feature>
<dbReference type="PANTHER" id="PTHR40465">
    <property type="entry name" value="CHROMOSOME 1, WHOLE GENOME SHOTGUN SEQUENCE"/>
    <property type="match status" value="1"/>
</dbReference>
<dbReference type="InterPro" id="IPR045339">
    <property type="entry name" value="DUF6534"/>
</dbReference>
<reference evidence="3 4" key="1">
    <citation type="journal article" date="2019" name="Nat. Ecol. Evol.">
        <title>Megaphylogeny resolves global patterns of mushroom evolution.</title>
        <authorList>
            <person name="Varga T."/>
            <person name="Krizsan K."/>
            <person name="Foldi C."/>
            <person name="Dima B."/>
            <person name="Sanchez-Garcia M."/>
            <person name="Sanchez-Ramirez S."/>
            <person name="Szollosi G.J."/>
            <person name="Szarkandi J.G."/>
            <person name="Papp V."/>
            <person name="Albert L."/>
            <person name="Andreopoulos W."/>
            <person name="Angelini C."/>
            <person name="Antonin V."/>
            <person name="Barry K.W."/>
            <person name="Bougher N.L."/>
            <person name="Buchanan P."/>
            <person name="Buyck B."/>
            <person name="Bense V."/>
            <person name="Catcheside P."/>
            <person name="Chovatia M."/>
            <person name="Cooper J."/>
            <person name="Damon W."/>
            <person name="Desjardin D."/>
            <person name="Finy P."/>
            <person name="Geml J."/>
            <person name="Haridas S."/>
            <person name="Hughes K."/>
            <person name="Justo A."/>
            <person name="Karasinski D."/>
            <person name="Kautmanova I."/>
            <person name="Kiss B."/>
            <person name="Kocsube S."/>
            <person name="Kotiranta H."/>
            <person name="LaButti K.M."/>
            <person name="Lechner B.E."/>
            <person name="Liimatainen K."/>
            <person name="Lipzen A."/>
            <person name="Lukacs Z."/>
            <person name="Mihaltcheva S."/>
            <person name="Morgado L.N."/>
            <person name="Niskanen T."/>
            <person name="Noordeloos M.E."/>
            <person name="Ohm R.A."/>
            <person name="Ortiz-Santana B."/>
            <person name="Ovrebo C."/>
            <person name="Racz N."/>
            <person name="Riley R."/>
            <person name="Savchenko A."/>
            <person name="Shiryaev A."/>
            <person name="Soop K."/>
            <person name="Spirin V."/>
            <person name="Szebenyi C."/>
            <person name="Tomsovsky M."/>
            <person name="Tulloss R.E."/>
            <person name="Uehling J."/>
            <person name="Grigoriev I.V."/>
            <person name="Vagvolgyi C."/>
            <person name="Papp T."/>
            <person name="Martin F.M."/>
            <person name="Miettinen O."/>
            <person name="Hibbett D.S."/>
            <person name="Nagy L.G."/>
        </authorList>
    </citation>
    <scope>NUCLEOTIDE SEQUENCE [LARGE SCALE GENOMIC DNA]</scope>
    <source>
        <strain evidence="3 4">OMC1185</strain>
    </source>
</reference>
<evidence type="ECO:0000259" key="2">
    <source>
        <dbReference type="Pfam" id="PF20152"/>
    </source>
</evidence>
<name>A0A5C3NCP5_9AGAM</name>
<keyword evidence="4" id="KW-1185">Reference proteome</keyword>
<dbReference type="Proteomes" id="UP000305948">
    <property type="component" value="Unassembled WGS sequence"/>
</dbReference>
<feature type="transmembrane region" description="Helical" evidence="1">
    <location>
        <begin position="20"/>
        <end position="37"/>
    </location>
</feature>
<dbReference type="EMBL" id="ML213510">
    <property type="protein sequence ID" value="TFK51641.1"/>
    <property type="molecule type" value="Genomic_DNA"/>
</dbReference>
<dbReference type="Pfam" id="PF20152">
    <property type="entry name" value="DUF6534"/>
    <property type="match status" value="1"/>
</dbReference>
<dbReference type="AlphaFoldDB" id="A0A5C3NCP5"/>